<dbReference type="EMBL" id="JASNJD010000007">
    <property type="protein sequence ID" value="MDK3018187.1"/>
    <property type="molecule type" value="Genomic_DNA"/>
</dbReference>
<dbReference type="InterPro" id="IPR018389">
    <property type="entry name" value="DctP_fam"/>
</dbReference>
<dbReference type="NCBIfam" id="NF037995">
    <property type="entry name" value="TRAP_S1"/>
    <property type="match status" value="1"/>
</dbReference>
<name>A0ABT7F0Q7_9RHOB</name>
<keyword evidence="4 6" id="KW-0732">Signal</keyword>
<evidence type="ECO:0000256" key="5">
    <source>
        <dbReference type="ARBA" id="ARBA00022764"/>
    </source>
</evidence>
<dbReference type="Gene3D" id="3.40.190.170">
    <property type="entry name" value="Bacterial extracellular solute-binding protein, family 7"/>
    <property type="match status" value="1"/>
</dbReference>
<evidence type="ECO:0000313" key="8">
    <source>
        <dbReference type="Proteomes" id="UP001243757"/>
    </source>
</evidence>
<keyword evidence="5" id="KW-0574">Periplasm</keyword>
<sequence length="328" mass="35119">MTLRLPIAAALVALAGTPVFAQSVTLAEDTVPDLKNSGTALWSHTFIEALKADGWSTEVFPYNTIGGEDERLDQIRSGILDVSMSDYRVAVEFNPEMRVPQLPYQFQNEAHYTRFMEESGFLAGVNETLVPEGFQVLSSIPLGPFAGLFNNKHAVKTAADMSDLRMRALDTMQMDLFGALGASGVVVPWTEVPNAIQTGIADGYINPVGVPVTFGQADLFDYFTDFKAAPGVRISIASTTWLDGLSEAEKAQVAAAVKAADEAVKAWLPDVDERQKAEVAAAGIAVYEPTAAELATFAEAAAPIAEAVDGVAPERLKAILEDIKSYAE</sequence>
<comment type="caution">
    <text evidence="7">The sequence shown here is derived from an EMBL/GenBank/DDBJ whole genome shotgun (WGS) entry which is preliminary data.</text>
</comment>
<feature type="chain" id="PRO_5046665496" evidence="6">
    <location>
        <begin position="22"/>
        <end position="328"/>
    </location>
</feature>
<reference evidence="7 8" key="1">
    <citation type="submission" date="2023-05" db="EMBL/GenBank/DDBJ databases">
        <title>Pseudodonghicola sp. nov.</title>
        <authorList>
            <person name="Huang J."/>
        </authorList>
    </citation>
    <scope>NUCLEOTIDE SEQUENCE [LARGE SCALE GENOMIC DNA]</scope>
    <source>
        <strain evidence="7 8">IC7</strain>
    </source>
</reference>
<dbReference type="PANTHER" id="PTHR33376">
    <property type="match status" value="1"/>
</dbReference>
<proteinExistence type="inferred from homology"/>
<dbReference type="RefSeq" id="WP_284481003.1">
    <property type="nucleotide sequence ID" value="NZ_JASNJD010000007.1"/>
</dbReference>
<gene>
    <name evidence="7" type="primary">dctP</name>
    <name evidence="7" type="ORF">QO033_10910</name>
</gene>
<dbReference type="InterPro" id="IPR038404">
    <property type="entry name" value="TRAP_DctP_sf"/>
</dbReference>
<evidence type="ECO:0000256" key="4">
    <source>
        <dbReference type="ARBA" id="ARBA00022729"/>
    </source>
</evidence>
<comment type="similarity">
    <text evidence="2">Belongs to the bacterial solute-binding protein 7 family.</text>
</comment>
<keyword evidence="3" id="KW-0813">Transport</keyword>
<keyword evidence="8" id="KW-1185">Reference proteome</keyword>
<dbReference type="PANTHER" id="PTHR33376:SF7">
    <property type="entry name" value="C4-DICARBOXYLATE-BINDING PROTEIN DCTB"/>
    <property type="match status" value="1"/>
</dbReference>
<dbReference type="Proteomes" id="UP001243757">
    <property type="component" value="Unassembled WGS sequence"/>
</dbReference>
<feature type="signal peptide" evidence="6">
    <location>
        <begin position="1"/>
        <end position="21"/>
    </location>
</feature>
<evidence type="ECO:0000256" key="2">
    <source>
        <dbReference type="ARBA" id="ARBA00009023"/>
    </source>
</evidence>
<accession>A0ABT7F0Q7</accession>
<evidence type="ECO:0000256" key="6">
    <source>
        <dbReference type="SAM" id="SignalP"/>
    </source>
</evidence>
<evidence type="ECO:0000256" key="1">
    <source>
        <dbReference type="ARBA" id="ARBA00004418"/>
    </source>
</evidence>
<evidence type="ECO:0000256" key="3">
    <source>
        <dbReference type="ARBA" id="ARBA00022448"/>
    </source>
</evidence>
<organism evidence="7 8">
    <name type="scientific">Pseudodonghicola flavimaris</name>
    <dbReference type="NCBI Taxonomy" id="3050036"/>
    <lineage>
        <taxon>Bacteria</taxon>
        <taxon>Pseudomonadati</taxon>
        <taxon>Pseudomonadota</taxon>
        <taxon>Alphaproteobacteria</taxon>
        <taxon>Rhodobacterales</taxon>
        <taxon>Paracoccaceae</taxon>
        <taxon>Pseudodonghicola</taxon>
    </lineage>
</organism>
<evidence type="ECO:0000313" key="7">
    <source>
        <dbReference type="EMBL" id="MDK3018187.1"/>
    </source>
</evidence>
<comment type="subcellular location">
    <subcellularLocation>
        <location evidence="1">Periplasm</location>
    </subcellularLocation>
</comment>
<protein>
    <submittedName>
        <fullName evidence="7">TRAP transporter substrate-binding protein DctP</fullName>
    </submittedName>
</protein>
<dbReference type="Pfam" id="PF03480">
    <property type="entry name" value="DctP"/>
    <property type="match status" value="1"/>
</dbReference>